<dbReference type="AlphaFoldDB" id="A0A384K6Z9"/>
<evidence type="ECO:0000313" key="9">
    <source>
        <dbReference type="Proteomes" id="UP000001798"/>
    </source>
</evidence>
<evidence type="ECO:0000256" key="6">
    <source>
        <dbReference type="SAM" id="Phobius"/>
    </source>
</evidence>
<dbReference type="PROSITE" id="PS50850">
    <property type="entry name" value="MFS"/>
    <property type="match status" value="1"/>
</dbReference>
<feature type="compositionally biased region" description="Basic and acidic residues" evidence="5">
    <location>
        <begin position="1"/>
        <end position="10"/>
    </location>
</feature>
<dbReference type="OrthoDB" id="194139at2759"/>
<feature type="region of interest" description="Disordered" evidence="5">
    <location>
        <begin position="1"/>
        <end position="25"/>
    </location>
</feature>
<dbReference type="Pfam" id="PF07690">
    <property type="entry name" value="MFS_1"/>
    <property type="match status" value="1"/>
</dbReference>
<feature type="transmembrane region" description="Helical" evidence="6">
    <location>
        <begin position="170"/>
        <end position="195"/>
    </location>
</feature>
<protein>
    <recommendedName>
        <fullName evidence="7">Major facilitator superfamily (MFS) profile domain-containing protein</fullName>
    </recommendedName>
</protein>
<dbReference type="Gene3D" id="1.20.1250.20">
    <property type="entry name" value="MFS general substrate transporter like domains"/>
    <property type="match status" value="1"/>
</dbReference>
<keyword evidence="4 6" id="KW-0472">Membrane</keyword>
<evidence type="ECO:0000256" key="5">
    <source>
        <dbReference type="SAM" id="MobiDB-lite"/>
    </source>
</evidence>
<keyword evidence="3 6" id="KW-1133">Transmembrane helix</keyword>
<feature type="transmembrane region" description="Helical" evidence="6">
    <location>
        <begin position="236"/>
        <end position="257"/>
    </location>
</feature>
<evidence type="ECO:0000256" key="3">
    <source>
        <dbReference type="ARBA" id="ARBA00022989"/>
    </source>
</evidence>
<feature type="domain" description="Major facilitator superfamily (MFS) profile" evidence="7">
    <location>
        <begin position="42"/>
        <end position="512"/>
    </location>
</feature>
<dbReference type="InterPro" id="IPR011701">
    <property type="entry name" value="MFS"/>
</dbReference>
<evidence type="ECO:0000259" key="7">
    <source>
        <dbReference type="PROSITE" id="PS50850"/>
    </source>
</evidence>
<dbReference type="VEuPathDB" id="FungiDB:Bcin16g02980"/>
<reference evidence="8 9" key="2">
    <citation type="journal article" date="2012" name="Eukaryot. Cell">
        <title>Genome update of Botrytis cinerea strains B05.10 and T4.</title>
        <authorList>
            <person name="Staats M."/>
            <person name="van Kan J.A."/>
        </authorList>
    </citation>
    <scope>NUCLEOTIDE SEQUENCE [LARGE SCALE GENOMIC DNA]</scope>
    <source>
        <strain evidence="8 9">B05.10</strain>
    </source>
</reference>
<dbReference type="OMA" id="FASKSIM"/>
<gene>
    <name evidence="8" type="ORF">BCIN_16g02980</name>
</gene>
<evidence type="ECO:0000256" key="2">
    <source>
        <dbReference type="ARBA" id="ARBA00022692"/>
    </source>
</evidence>
<evidence type="ECO:0000256" key="4">
    <source>
        <dbReference type="ARBA" id="ARBA00023136"/>
    </source>
</evidence>
<feature type="transmembrane region" description="Helical" evidence="6">
    <location>
        <begin position="320"/>
        <end position="341"/>
    </location>
</feature>
<dbReference type="PANTHER" id="PTHR23507:SF1">
    <property type="entry name" value="FI18259P1-RELATED"/>
    <property type="match status" value="1"/>
</dbReference>
<feature type="transmembrane region" description="Helical" evidence="6">
    <location>
        <begin position="452"/>
        <end position="472"/>
    </location>
</feature>
<dbReference type="GO" id="GO:0022857">
    <property type="term" value="F:transmembrane transporter activity"/>
    <property type="evidence" value="ECO:0007669"/>
    <property type="project" value="InterPro"/>
</dbReference>
<dbReference type="GeneID" id="5432391"/>
<dbReference type="EMBL" id="CP009820">
    <property type="protein sequence ID" value="ATZ58541.1"/>
    <property type="molecule type" value="Genomic_DNA"/>
</dbReference>
<dbReference type="PANTHER" id="PTHR23507">
    <property type="entry name" value="ZGC:174356"/>
    <property type="match status" value="1"/>
</dbReference>
<dbReference type="InterPro" id="IPR020846">
    <property type="entry name" value="MFS_dom"/>
</dbReference>
<organism evidence="8 9">
    <name type="scientific">Botryotinia fuckeliana (strain B05.10)</name>
    <name type="common">Noble rot fungus</name>
    <name type="synonym">Botrytis cinerea</name>
    <dbReference type="NCBI Taxonomy" id="332648"/>
    <lineage>
        <taxon>Eukaryota</taxon>
        <taxon>Fungi</taxon>
        <taxon>Dikarya</taxon>
        <taxon>Ascomycota</taxon>
        <taxon>Pezizomycotina</taxon>
        <taxon>Leotiomycetes</taxon>
        <taxon>Helotiales</taxon>
        <taxon>Sclerotiniaceae</taxon>
        <taxon>Botrytis</taxon>
    </lineage>
</organism>
<dbReference type="RefSeq" id="XP_001551870.1">
    <property type="nucleotide sequence ID" value="XM_001551820.2"/>
</dbReference>
<reference evidence="8 9" key="3">
    <citation type="journal article" date="2017" name="Mol. Plant Pathol.">
        <title>A gapless genome sequence of the fungus Botrytis cinerea.</title>
        <authorList>
            <person name="Van Kan J.A."/>
            <person name="Stassen J.H."/>
            <person name="Mosbach A."/>
            <person name="Van Der Lee T.A."/>
            <person name="Faino L."/>
            <person name="Farmer A.D."/>
            <person name="Papasotiriou D.G."/>
            <person name="Zhou S."/>
            <person name="Seidl M.F."/>
            <person name="Cottam E."/>
            <person name="Edel D."/>
            <person name="Hahn M."/>
            <person name="Schwartz D.C."/>
            <person name="Dietrich R.A."/>
            <person name="Widdison S."/>
            <person name="Scalliet G."/>
        </authorList>
    </citation>
    <scope>NUCLEOTIDE SEQUENCE [LARGE SCALE GENOMIC DNA]</scope>
    <source>
        <strain evidence="8 9">B05.10</strain>
    </source>
</reference>
<evidence type="ECO:0000256" key="1">
    <source>
        <dbReference type="ARBA" id="ARBA00004141"/>
    </source>
</evidence>
<feature type="transmembrane region" description="Helical" evidence="6">
    <location>
        <begin position="38"/>
        <end position="60"/>
    </location>
</feature>
<feature type="transmembrane region" description="Helical" evidence="6">
    <location>
        <begin position="484"/>
        <end position="505"/>
    </location>
</feature>
<dbReference type="InterPro" id="IPR036259">
    <property type="entry name" value="MFS_trans_sf"/>
</dbReference>
<evidence type="ECO:0000313" key="8">
    <source>
        <dbReference type="EMBL" id="ATZ58541.1"/>
    </source>
</evidence>
<keyword evidence="2 6" id="KW-0812">Transmembrane</keyword>
<dbReference type="GO" id="GO:0016020">
    <property type="term" value="C:membrane"/>
    <property type="evidence" value="ECO:0007669"/>
    <property type="project" value="UniProtKB-SubCell"/>
</dbReference>
<feature type="transmembrane region" description="Helical" evidence="6">
    <location>
        <begin position="393"/>
        <end position="412"/>
    </location>
</feature>
<feature type="transmembrane region" description="Helical" evidence="6">
    <location>
        <begin position="418"/>
        <end position="440"/>
    </location>
</feature>
<accession>A0A384K6Z9</accession>
<name>A0A384K6Z9_BOTFB</name>
<dbReference type="KEGG" id="bfu:BCIN_16g02980"/>
<dbReference type="Proteomes" id="UP000001798">
    <property type="component" value="Chromosome 16"/>
</dbReference>
<feature type="transmembrane region" description="Helical" evidence="6">
    <location>
        <begin position="207"/>
        <end position="230"/>
    </location>
</feature>
<keyword evidence="9" id="KW-1185">Reference proteome</keyword>
<feature type="transmembrane region" description="Helical" evidence="6">
    <location>
        <begin position="115"/>
        <end position="133"/>
    </location>
</feature>
<sequence length="528" mass="57143">MSPEPTHSEETTPLLPKSPTQSINSTTDHDALLTRQTIAIRVSVICILSVLLVEIGDFMLQAPLARTLEDIICRDYYSSAPLSGFSDAPRLSIPESHCKNDVIQGKLAMLRGWDGTLACIPGLILSVPFGILADKIGRKTVLFMSLIGLSLGLIWVQVICYFDTFFDVRWIWSANLLALIGGGSAVTKTMYYTIIADVVAEEQRATVFFQIVSASLIATLAGVPLAWWLIKVSSLRAPMMAAVLFVLLGALLVLLLPETLHLREHLRISSPDTDQAQEEVIEYEGSSTEDEGALTFSRKNWSMLLEKFEESRFVFTNPKLLALSATFLVQSLHGMMNQFLLQLASKRLGWSLADASFLIPLASITNFVQLVFVLPAIYGILSRFHLQAAVKDLTVSRGSALLMALGSLGLAVSPARGLFVISTIIFSLGMGLHPAIRSLLTDLVDPTQVSRLYGVLAVMETIGGMVSSPLVAGAFSSGLKKGGLWSGGGFLVAAVAYAAAGLLTLSVSVKKDESITHDDVNQVIDEER</sequence>
<comment type="subcellular location">
    <subcellularLocation>
        <location evidence="1">Membrane</location>
        <topology evidence="1">Multi-pass membrane protein</topology>
    </subcellularLocation>
</comment>
<dbReference type="SUPFAM" id="SSF103473">
    <property type="entry name" value="MFS general substrate transporter"/>
    <property type="match status" value="1"/>
</dbReference>
<reference evidence="8 9" key="1">
    <citation type="journal article" date="2011" name="PLoS Genet.">
        <title>Genomic analysis of the necrotrophic fungal pathogens Sclerotinia sclerotiorum and Botrytis cinerea.</title>
        <authorList>
            <person name="Amselem J."/>
            <person name="Cuomo C.A."/>
            <person name="van Kan J.A."/>
            <person name="Viaud M."/>
            <person name="Benito E.P."/>
            <person name="Couloux A."/>
            <person name="Coutinho P.M."/>
            <person name="de Vries R.P."/>
            <person name="Dyer P.S."/>
            <person name="Fillinger S."/>
            <person name="Fournier E."/>
            <person name="Gout L."/>
            <person name="Hahn M."/>
            <person name="Kohn L."/>
            <person name="Lapalu N."/>
            <person name="Plummer K.M."/>
            <person name="Pradier J.M."/>
            <person name="Quevillon E."/>
            <person name="Sharon A."/>
            <person name="Simon A."/>
            <person name="ten Have A."/>
            <person name="Tudzynski B."/>
            <person name="Tudzynski P."/>
            <person name="Wincker P."/>
            <person name="Andrew M."/>
            <person name="Anthouard V."/>
            <person name="Beever R.E."/>
            <person name="Beffa R."/>
            <person name="Benoit I."/>
            <person name="Bouzid O."/>
            <person name="Brault B."/>
            <person name="Chen Z."/>
            <person name="Choquer M."/>
            <person name="Collemare J."/>
            <person name="Cotton P."/>
            <person name="Danchin E.G."/>
            <person name="Da Silva C."/>
            <person name="Gautier A."/>
            <person name="Giraud C."/>
            <person name="Giraud T."/>
            <person name="Gonzalez C."/>
            <person name="Grossetete S."/>
            <person name="Guldener U."/>
            <person name="Henrissat B."/>
            <person name="Howlett B.J."/>
            <person name="Kodira C."/>
            <person name="Kretschmer M."/>
            <person name="Lappartient A."/>
            <person name="Leroch M."/>
            <person name="Levis C."/>
            <person name="Mauceli E."/>
            <person name="Neuveglise C."/>
            <person name="Oeser B."/>
            <person name="Pearson M."/>
            <person name="Poulain J."/>
            <person name="Poussereau N."/>
            <person name="Quesneville H."/>
            <person name="Rascle C."/>
            <person name="Schumacher J."/>
            <person name="Segurens B."/>
            <person name="Sexton A."/>
            <person name="Silva E."/>
            <person name="Sirven C."/>
            <person name="Soanes D.M."/>
            <person name="Talbot N.J."/>
            <person name="Templeton M."/>
            <person name="Yandava C."/>
            <person name="Yarden O."/>
            <person name="Zeng Q."/>
            <person name="Rollins J.A."/>
            <person name="Lebrun M.H."/>
            <person name="Dickman M."/>
        </authorList>
    </citation>
    <scope>NUCLEOTIDE SEQUENCE [LARGE SCALE GENOMIC DNA]</scope>
    <source>
        <strain evidence="8 9">B05.10</strain>
    </source>
</reference>
<feature type="transmembrane region" description="Helical" evidence="6">
    <location>
        <begin position="361"/>
        <end position="381"/>
    </location>
</feature>
<proteinExistence type="predicted"/>
<feature type="transmembrane region" description="Helical" evidence="6">
    <location>
        <begin position="140"/>
        <end position="158"/>
    </location>
</feature>